<dbReference type="InterPro" id="IPR053175">
    <property type="entry name" value="DHMBA_Reg_Transcription_Factor"/>
</dbReference>
<reference evidence="3 4" key="1">
    <citation type="journal article" date="2019" name="Mol. Biol. Evol.">
        <title>Blast fungal genomes show frequent chromosomal changes, gene gains and losses, and effector gene turnover.</title>
        <authorList>
            <person name="Gomez Luciano L.B."/>
            <person name="Jason Tsai I."/>
            <person name="Chuma I."/>
            <person name="Tosa Y."/>
            <person name="Chen Y.H."/>
            <person name="Li J.Y."/>
            <person name="Li M.Y."/>
            <person name="Jade Lu M.Y."/>
            <person name="Nakayashiki H."/>
            <person name="Li W.H."/>
        </authorList>
    </citation>
    <scope>NUCLEOTIDE SEQUENCE [LARGE SCALE GENOMIC DNA]</scope>
    <source>
        <strain evidence="3">MZ5-1-6</strain>
    </source>
</reference>
<feature type="non-terminal residue" evidence="3">
    <location>
        <position position="1"/>
    </location>
</feature>
<sequence length="624" mass="68963">CDQAKPACLRCQRVKIPCPGYPETSRPSTTRHGRHRSMGKDVCSATTAGKKRANEVDFGWWRDSVSFYMYADTTIKKWDAFATGLMTMPVGPSLLQDSSFTFIVPTPNGAIPAKIDMPVEEQAERYFMEHYVTVPCNPADRGSNSFVPRFLKLPEDEQMLCFRSAFKAASLAALATRPSARSLRARAQSEYVKAIRAVGEAVQGLSKGVGSSTQTLGSILLLTLYEAGIHQRTLACPSQHLGAFEAHVKGAVQLIMLLGMDELQSQDSKEMVIMARGRMLMLKSLPGYETTHTSSLANSLISVSYRDSLGRLGVWLASLCWRRDEIVNIIKSGQRSPEITAKIRHLKDETSQVARRFYEAAQDIEHGYHLDQIFVKYSPLLQDLVRRTETLGTPTASPPNNNNNSNDSPSGVGSGLNSPDDAASTPSEAASDGSTIDVEREFPPRHMNFRDHREASFYTSSMVAALVIQNTVIRCIAWLHLDDEDEADPNAYERSPEYVDAALLASRAVGGIVSTMSYYKLSLLEHDITDSGRGVGAPYANVITMLSAFYGALVSQFATEAQKRYLRQELLIMANEGGIAQISAFLENQTVVVPRDDIIRDREHYRSLSRNSNSCTESICRRGM</sequence>
<dbReference type="InterPro" id="IPR001138">
    <property type="entry name" value="Zn2Cys6_DnaBD"/>
</dbReference>
<feature type="compositionally biased region" description="Polar residues" evidence="2">
    <location>
        <begin position="424"/>
        <end position="434"/>
    </location>
</feature>
<evidence type="ECO:0000256" key="2">
    <source>
        <dbReference type="SAM" id="MobiDB-lite"/>
    </source>
</evidence>
<gene>
    <name evidence="3" type="ORF">PoMZ_03579</name>
</gene>
<dbReference type="PANTHER" id="PTHR38791:SF13">
    <property type="entry name" value="ZN(2)-C6 FUNGAL-TYPE DOMAIN-CONTAINING PROTEIN"/>
    <property type="match status" value="1"/>
</dbReference>
<evidence type="ECO:0000313" key="4">
    <source>
        <dbReference type="Proteomes" id="UP000294847"/>
    </source>
</evidence>
<dbReference type="EMBL" id="CP034206">
    <property type="protein sequence ID" value="QBZ58623.1"/>
    <property type="molecule type" value="Genomic_DNA"/>
</dbReference>
<feature type="region of interest" description="Disordered" evidence="2">
    <location>
        <begin position="22"/>
        <end position="46"/>
    </location>
</feature>
<dbReference type="AlphaFoldDB" id="A0A4P7N824"/>
<evidence type="ECO:0000313" key="3">
    <source>
        <dbReference type="EMBL" id="QBZ58623.1"/>
    </source>
</evidence>
<organism evidence="3 4">
    <name type="scientific">Pyricularia oryzae</name>
    <name type="common">Rice blast fungus</name>
    <name type="synonym">Magnaporthe oryzae</name>
    <dbReference type="NCBI Taxonomy" id="318829"/>
    <lineage>
        <taxon>Eukaryota</taxon>
        <taxon>Fungi</taxon>
        <taxon>Dikarya</taxon>
        <taxon>Ascomycota</taxon>
        <taxon>Pezizomycotina</taxon>
        <taxon>Sordariomycetes</taxon>
        <taxon>Sordariomycetidae</taxon>
        <taxon>Magnaporthales</taxon>
        <taxon>Pyriculariaceae</taxon>
        <taxon>Pyricularia</taxon>
    </lineage>
</organism>
<proteinExistence type="predicted"/>
<dbReference type="GO" id="GO:0008270">
    <property type="term" value="F:zinc ion binding"/>
    <property type="evidence" value="ECO:0007669"/>
    <property type="project" value="InterPro"/>
</dbReference>
<accession>A0A4P7N824</accession>
<dbReference type="CDD" id="cd00067">
    <property type="entry name" value="GAL4"/>
    <property type="match status" value="1"/>
</dbReference>
<dbReference type="PANTHER" id="PTHR38791">
    <property type="entry name" value="ZN(II)2CYS6 TRANSCRIPTION FACTOR (EUROFUNG)-RELATED-RELATED"/>
    <property type="match status" value="1"/>
</dbReference>
<feature type="region of interest" description="Disordered" evidence="2">
    <location>
        <begin position="390"/>
        <end position="445"/>
    </location>
</feature>
<evidence type="ECO:0000256" key="1">
    <source>
        <dbReference type="ARBA" id="ARBA00023242"/>
    </source>
</evidence>
<name>A0A4P7N824_PYROR</name>
<protein>
    <recommendedName>
        <fullName evidence="5">Zn(2)-C6 fungal-type domain-containing protein</fullName>
    </recommendedName>
</protein>
<dbReference type="GO" id="GO:0000981">
    <property type="term" value="F:DNA-binding transcription factor activity, RNA polymerase II-specific"/>
    <property type="evidence" value="ECO:0007669"/>
    <property type="project" value="InterPro"/>
</dbReference>
<keyword evidence="1" id="KW-0539">Nucleus</keyword>
<dbReference type="Proteomes" id="UP000294847">
    <property type="component" value="Chromosome 3"/>
</dbReference>
<feature type="compositionally biased region" description="Low complexity" evidence="2">
    <location>
        <begin position="398"/>
        <end position="411"/>
    </location>
</feature>
<evidence type="ECO:0008006" key="5">
    <source>
        <dbReference type="Google" id="ProtNLM"/>
    </source>
</evidence>